<dbReference type="STRING" id="559304.G8Y1D6"/>
<dbReference type="Proteomes" id="UP000005222">
    <property type="component" value="Chromosome N"/>
</dbReference>
<dbReference type="EC" id="3.6.1.74" evidence="8"/>
<dbReference type="HOGENOM" id="CLU_028201_0_0_1"/>
<evidence type="ECO:0000256" key="1">
    <source>
        <dbReference type="ARBA" id="ARBA00001946"/>
    </source>
</evidence>
<evidence type="ECO:0000256" key="3">
    <source>
        <dbReference type="ARBA" id="ARBA00006345"/>
    </source>
</evidence>
<comment type="catalytic activity">
    <reaction evidence="7">
        <text>a 5'-end triphospho-ribonucleoside in mRNA + H2O = a 5'-end diphospho-ribonucleoside in mRNA + phosphate + H(+)</text>
        <dbReference type="Rhea" id="RHEA:67004"/>
        <dbReference type="Rhea" id="RHEA-COMP:17164"/>
        <dbReference type="Rhea" id="RHEA-COMP:17165"/>
        <dbReference type="ChEBI" id="CHEBI:15377"/>
        <dbReference type="ChEBI" id="CHEBI:15378"/>
        <dbReference type="ChEBI" id="CHEBI:43474"/>
        <dbReference type="ChEBI" id="CHEBI:167616"/>
        <dbReference type="ChEBI" id="CHEBI:167618"/>
        <dbReference type="EC" id="3.6.1.74"/>
    </reaction>
    <physiologicalReaction direction="left-to-right" evidence="7">
        <dbReference type="Rhea" id="RHEA:67005"/>
    </physiologicalReaction>
</comment>
<feature type="compositionally biased region" description="Basic and acidic residues" evidence="9">
    <location>
        <begin position="73"/>
        <end position="111"/>
    </location>
</feature>
<dbReference type="GO" id="GO:0031533">
    <property type="term" value="C:mRNA capping enzyme complex"/>
    <property type="evidence" value="ECO:0007669"/>
    <property type="project" value="UniProtKB-UniRule"/>
</dbReference>
<dbReference type="InterPro" id="IPR037009">
    <property type="entry name" value="mRNA_triPase_Cet1_sf"/>
</dbReference>
<name>G8Y1D6_PICSO</name>
<feature type="region of interest" description="Disordered" evidence="9">
    <location>
        <begin position="1"/>
        <end position="123"/>
    </location>
</feature>
<dbReference type="GO" id="GO:0004651">
    <property type="term" value="F:polynucleotide 5'-phosphatase activity"/>
    <property type="evidence" value="ECO:0007669"/>
    <property type="project" value="UniProtKB-UniRule"/>
</dbReference>
<comment type="subunit">
    <text evidence="8">Heterodimer. The mRNA-capping enzyme is composed of two separate chains alpha and beta, respectively a mRNA guanylyltransferase and an mRNA 5'-triphosphate monophosphatase.</text>
</comment>
<dbReference type="Gene3D" id="3.20.100.10">
    <property type="entry name" value="mRNA triphosphatase Cet1-like"/>
    <property type="match status" value="1"/>
</dbReference>
<dbReference type="InParanoid" id="G8Y1D6"/>
<comment type="function">
    <text evidence="8">First step of mRNA capping. Converts the 5'-triphosphate end of a nascent mRNA chain into a diphosphate end.</text>
</comment>
<dbReference type="InterPro" id="IPR033469">
    <property type="entry name" value="CYTH-like_dom_sf"/>
</dbReference>
<keyword evidence="12" id="KW-1185">Reference proteome</keyword>
<evidence type="ECO:0000256" key="5">
    <source>
        <dbReference type="ARBA" id="ARBA00022801"/>
    </source>
</evidence>
<feature type="domain" description="mRNA triphosphatase Cet1-like" evidence="10">
    <location>
        <begin position="187"/>
        <end position="425"/>
    </location>
</feature>
<comment type="cofactor">
    <cofactor evidence="1 8">
        <name>Mg(2+)</name>
        <dbReference type="ChEBI" id="CHEBI:18420"/>
    </cofactor>
</comment>
<dbReference type="EMBL" id="FO082046">
    <property type="protein sequence ID" value="CCE86639.1"/>
    <property type="molecule type" value="Genomic_DNA"/>
</dbReference>
<keyword evidence="8" id="KW-0506">mRNA capping</keyword>
<keyword evidence="5 8" id="KW-0378">Hydrolase</keyword>
<protein>
    <recommendedName>
        <fullName evidence="8">mRNA-capping enzyme subunit beta</fullName>
        <ecNumber evidence="8">3.6.1.74</ecNumber>
    </recommendedName>
    <alternativeName>
        <fullName evidence="8">mRNA 5'-phosphatase</fullName>
    </alternativeName>
    <alternativeName>
        <fullName evidence="8">mRNA 5'-triphosphate monophosphatase</fullName>
    </alternativeName>
</protein>
<dbReference type="OMA" id="FHESTAT"/>
<dbReference type="InterPro" id="IPR040343">
    <property type="entry name" value="Cet1/Ctl1"/>
</dbReference>
<dbReference type="Pfam" id="PF02940">
    <property type="entry name" value="mRNA_triPase"/>
    <property type="match status" value="1"/>
</dbReference>
<comment type="similarity">
    <text evidence="3 8">Belongs to the fungal TPase family.</text>
</comment>
<dbReference type="CDD" id="cd07470">
    <property type="entry name" value="CYTH-like_mRNA_RTPase"/>
    <property type="match status" value="1"/>
</dbReference>
<evidence type="ECO:0000256" key="9">
    <source>
        <dbReference type="SAM" id="MobiDB-lite"/>
    </source>
</evidence>
<comment type="subcellular location">
    <subcellularLocation>
        <location evidence="2 8">Nucleus</location>
    </subcellularLocation>
</comment>
<dbReference type="AlphaFoldDB" id="G8Y1D6"/>
<dbReference type="OrthoDB" id="272147at2759"/>
<keyword evidence="6 8" id="KW-0539">Nucleus</keyword>
<evidence type="ECO:0000313" key="12">
    <source>
        <dbReference type="Proteomes" id="UP000005222"/>
    </source>
</evidence>
<dbReference type="PANTHER" id="PTHR28118:SF1">
    <property type="entry name" value="POLYNUCLEOTIDE 5'-TRIPHOSPHATASE CTL1-RELATED"/>
    <property type="match status" value="1"/>
</dbReference>
<evidence type="ECO:0000259" key="10">
    <source>
        <dbReference type="Pfam" id="PF02940"/>
    </source>
</evidence>
<evidence type="ECO:0000256" key="2">
    <source>
        <dbReference type="ARBA" id="ARBA00004123"/>
    </source>
</evidence>
<dbReference type="FunCoup" id="G8Y1D6">
    <property type="interactions" value="129"/>
</dbReference>
<dbReference type="PANTHER" id="PTHR28118">
    <property type="entry name" value="POLYNUCLEOTIDE 5'-TRIPHOSPHATASE-RELATED"/>
    <property type="match status" value="1"/>
</dbReference>
<sequence>MNVGSILNNDSPPNTAQGEKDSEPQDSGFHRHSLVNLLNGPDNDAEPKTNEQEPTKGQKQVERQESVSSSESNDARANDKSQSEHVDEKKHDNETEERPNEDAAKAQTKKEEDDELARISKLNSTKKPRRYTVPPIWAQEWKASNQMFIEQAPQEVTTNLSSNPVFDRTSTVSVDLECSITGVIPPPSLTRTIAEWIYANFTEIPTSQRKYVELELKFGTIMDKSTGNRIDVNVSTECVYRDASGVYFDMGVHEVGWGDMCHFLEELEKKYQDELRKNHFQNANKPKRKFNVLESDITDSFYQITNRNEQPKSIRVSKDNTLNPPRYIAINKQRLSHLFIHNPSSMYDMRLSLSYENPIPESSIDSIIKKNTPSLIRLKKRTSYTHTPTVTRFDMTKVQIPRESKSKGGKKVLEQDQSHEVELEIDVNELFSGFDKVKNGVDSIRFEELVEIFMNNARCLNNRVTKLANR</sequence>
<dbReference type="GO" id="GO:0140818">
    <property type="term" value="F:mRNA 5'-triphosphate monophosphatase activity"/>
    <property type="evidence" value="ECO:0007669"/>
    <property type="project" value="UniProtKB-EC"/>
</dbReference>
<proteinExistence type="inferred from homology"/>
<keyword evidence="4 8" id="KW-0507">mRNA processing</keyword>
<dbReference type="eggNOG" id="ENOG502RZAX">
    <property type="taxonomic scope" value="Eukaryota"/>
</dbReference>
<organism evidence="11 12">
    <name type="scientific">Pichia sorbitophila (strain ATCC MYA-4447 / BCRC 22081 / CBS 7064 / NBRC 10061 / NRRL Y-12695)</name>
    <name type="common">Hybrid yeast</name>
    <dbReference type="NCBI Taxonomy" id="559304"/>
    <lineage>
        <taxon>Eukaryota</taxon>
        <taxon>Fungi</taxon>
        <taxon>Dikarya</taxon>
        <taxon>Ascomycota</taxon>
        <taxon>Saccharomycotina</taxon>
        <taxon>Pichiomycetes</taxon>
        <taxon>Debaryomycetaceae</taxon>
        <taxon>Millerozyma</taxon>
    </lineage>
</organism>
<evidence type="ECO:0000256" key="8">
    <source>
        <dbReference type="RuleBase" id="RU367053"/>
    </source>
</evidence>
<dbReference type="GO" id="GO:0006370">
    <property type="term" value="P:7-methylguanosine mRNA capping"/>
    <property type="evidence" value="ECO:0007669"/>
    <property type="project" value="UniProtKB-UniRule"/>
</dbReference>
<feature type="compositionally biased region" description="Polar residues" evidence="9">
    <location>
        <begin position="1"/>
        <end position="17"/>
    </location>
</feature>
<dbReference type="SUPFAM" id="SSF55154">
    <property type="entry name" value="CYTH-like phosphatases"/>
    <property type="match status" value="1"/>
</dbReference>
<gene>
    <name evidence="11" type="primary">Piso0_005142</name>
    <name evidence="11" type="ORF">GNLVRS01_PISO0N08725g</name>
</gene>
<evidence type="ECO:0000256" key="6">
    <source>
        <dbReference type="ARBA" id="ARBA00023242"/>
    </source>
</evidence>
<dbReference type="InterPro" id="IPR004206">
    <property type="entry name" value="mRNA_triPase_Cet1"/>
</dbReference>
<evidence type="ECO:0000256" key="7">
    <source>
        <dbReference type="ARBA" id="ARBA00047740"/>
    </source>
</evidence>
<evidence type="ECO:0000313" key="11">
    <source>
        <dbReference type="EMBL" id="CCE86639.1"/>
    </source>
</evidence>
<reference evidence="11 12" key="1">
    <citation type="journal article" date="2012" name="G3 (Bethesda)">
        <title>Pichia sorbitophila, an interspecies yeast hybrid reveals early steps of genome resolution following polyploidization.</title>
        <authorList>
            <person name="Leh Louis V."/>
            <person name="Despons L."/>
            <person name="Friedrich A."/>
            <person name="Martin T."/>
            <person name="Durrens P."/>
            <person name="Casaregola S."/>
            <person name="Neuveglise C."/>
            <person name="Fairhead C."/>
            <person name="Marck C."/>
            <person name="Cruz J.A."/>
            <person name="Straub M.L."/>
            <person name="Kugler V."/>
            <person name="Sacerdot C."/>
            <person name="Uzunov Z."/>
            <person name="Thierry A."/>
            <person name="Weiss S."/>
            <person name="Bleykasten C."/>
            <person name="De Montigny J."/>
            <person name="Jacques N."/>
            <person name="Jung P."/>
            <person name="Lemaire M."/>
            <person name="Mallet S."/>
            <person name="Morel G."/>
            <person name="Richard G.F."/>
            <person name="Sarkar A."/>
            <person name="Savel G."/>
            <person name="Schacherer J."/>
            <person name="Seret M.L."/>
            <person name="Talla E."/>
            <person name="Samson G."/>
            <person name="Jubin C."/>
            <person name="Poulain J."/>
            <person name="Vacherie B."/>
            <person name="Barbe V."/>
            <person name="Pelletier E."/>
            <person name="Sherman D.J."/>
            <person name="Westhof E."/>
            <person name="Weissenbach J."/>
            <person name="Baret P.V."/>
            <person name="Wincker P."/>
            <person name="Gaillardin C."/>
            <person name="Dujon B."/>
            <person name="Souciet J.L."/>
        </authorList>
    </citation>
    <scope>NUCLEOTIDE SEQUENCE [LARGE SCALE GENOMIC DNA]</scope>
    <source>
        <strain evidence="12">ATCC MYA-4447 / BCRC 22081 / CBS 7064 / NBRC 10061 / NRRL Y-12695</strain>
    </source>
</reference>
<evidence type="ECO:0000256" key="4">
    <source>
        <dbReference type="ARBA" id="ARBA00022664"/>
    </source>
</evidence>
<feature type="compositionally biased region" description="Basic and acidic residues" evidence="9">
    <location>
        <begin position="45"/>
        <end position="65"/>
    </location>
</feature>
<accession>G8Y1D6</accession>